<comment type="pathway">
    <text evidence="2">Glycolipid biosynthesis; glycosylphosphatidylinositol-anchor biosynthesis.</text>
</comment>
<dbReference type="PIRSF" id="PIRSF016104">
    <property type="entry name" value="GPI2"/>
    <property type="match status" value="1"/>
</dbReference>
<name>A0A9P5XTH1_9AGAR</name>
<feature type="transmembrane region" description="Helical" evidence="8">
    <location>
        <begin position="178"/>
        <end position="196"/>
    </location>
</feature>
<proteinExistence type="inferred from homology"/>
<keyword evidence="7 8" id="KW-0472">Membrane</keyword>
<evidence type="ECO:0000313" key="10">
    <source>
        <dbReference type="Proteomes" id="UP000807353"/>
    </source>
</evidence>
<feature type="transmembrane region" description="Helical" evidence="8">
    <location>
        <begin position="122"/>
        <end position="142"/>
    </location>
</feature>
<feature type="transmembrane region" description="Helical" evidence="8">
    <location>
        <begin position="255"/>
        <end position="277"/>
    </location>
</feature>
<dbReference type="Pfam" id="PF06432">
    <property type="entry name" value="GPI2"/>
    <property type="match status" value="1"/>
</dbReference>
<keyword evidence="5 8" id="KW-0812">Transmembrane</keyword>
<feature type="transmembrane region" description="Helical" evidence="8">
    <location>
        <begin position="83"/>
        <end position="101"/>
    </location>
</feature>
<keyword evidence="10" id="KW-1185">Reference proteome</keyword>
<gene>
    <name evidence="9" type="ORF">BDZ94DRAFT_1292807</name>
</gene>
<dbReference type="AlphaFoldDB" id="A0A9P5XTH1"/>
<evidence type="ECO:0000256" key="6">
    <source>
        <dbReference type="ARBA" id="ARBA00022989"/>
    </source>
</evidence>
<dbReference type="GO" id="GO:0016757">
    <property type="term" value="F:glycosyltransferase activity"/>
    <property type="evidence" value="ECO:0007669"/>
    <property type="project" value="UniProtKB-KW"/>
</dbReference>
<evidence type="ECO:0000256" key="7">
    <source>
        <dbReference type="ARBA" id="ARBA00023136"/>
    </source>
</evidence>
<keyword evidence="9" id="KW-0328">Glycosyltransferase</keyword>
<protein>
    <submittedName>
        <fullName evidence="9">Phosphatidylinositol N-acetylglucosaminyltransferase subunit C</fullName>
    </submittedName>
</protein>
<evidence type="ECO:0000256" key="8">
    <source>
        <dbReference type="SAM" id="Phobius"/>
    </source>
</evidence>
<dbReference type="EMBL" id="MU150417">
    <property type="protein sequence ID" value="KAF9456553.1"/>
    <property type="molecule type" value="Genomic_DNA"/>
</dbReference>
<reference evidence="9" key="1">
    <citation type="submission" date="2020-11" db="EMBL/GenBank/DDBJ databases">
        <authorList>
            <consortium name="DOE Joint Genome Institute"/>
            <person name="Ahrendt S."/>
            <person name="Riley R."/>
            <person name="Andreopoulos W."/>
            <person name="Labutti K."/>
            <person name="Pangilinan J."/>
            <person name="Ruiz-Duenas F.J."/>
            <person name="Barrasa J.M."/>
            <person name="Sanchez-Garcia M."/>
            <person name="Camarero S."/>
            <person name="Miyauchi S."/>
            <person name="Serrano A."/>
            <person name="Linde D."/>
            <person name="Babiker R."/>
            <person name="Drula E."/>
            <person name="Ayuso-Fernandez I."/>
            <person name="Pacheco R."/>
            <person name="Padilla G."/>
            <person name="Ferreira P."/>
            <person name="Barriuso J."/>
            <person name="Kellner H."/>
            <person name="Castanera R."/>
            <person name="Alfaro M."/>
            <person name="Ramirez L."/>
            <person name="Pisabarro A.G."/>
            <person name="Kuo A."/>
            <person name="Tritt A."/>
            <person name="Lipzen A."/>
            <person name="He G."/>
            <person name="Yan M."/>
            <person name="Ng V."/>
            <person name="Cullen D."/>
            <person name="Martin F."/>
            <person name="Rosso M.-N."/>
            <person name="Henrissat B."/>
            <person name="Hibbett D."/>
            <person name="Martinez A.T."/>
            <person name="Grigoriev I.V."/>
        </authorList>
    </citation>
    <scope>NUCLEOTIDE SEQUENCE</scope>
    <source>
        <strain evidence="9">CBS 247.69</strain>
    </source>
</reference>
<feature type="transmembrane region" description="Helical" evidence="8">
    <location>
        <begin position="148"/>
        <end position="166"/>
    </location>
</feature>
<organism evidence="9 10">
    <name type="scientific">Collybia nuda</name>
    <dbReference type="NCBI Taxonomy" id="64659"/>
    <lineage>
        <taxon>Eukaryota</taxon>
        <taxon>Fungi</taxon>
        <taxon>Dikarya</taxon>
        <taxon>Basidiomycota</taxon>
        <taxon>Agaricomycotina</taxon>
        <taxon>Agaricomycetes</taxon>
        <taxon>Agaricomycetidae</taxon>
        <taxon>Agaricales</taxon>
        <taxon>Tricholomatineae</taxon>
        <taxon>Clitocybaceae</taxon>
        <taxon>Collybia</taxon>
    </lineage>
</organism>
<dbReference type="GO" id="GO:0000506">
    <property type="term" value="C:glycosylphosphatidylinositol-N-acetylglucosaminyltransferase (GPI-GnT) complex"/>
    <property type="evidence" value="ECO:0007669"/>
    <property type="project" value="TreeGrafter"/>
</dbReference>
<dbReference type="OrthoDB" id="196709at2759"/>
<feature type="transmembrane region" description="Helical" evidence="8">
    <location>
        <begin position="230"/>
        <end position="249"/>
    </location>
</feature>
<dbReference type="PANTHER" id="PTHR12982">
    <property type="entry name" value="PHOSPHATIDYLINOSITOL GLYCAN, CLASS C"/>
    <property type="match status" value="1"/>
</dbReference>
<feature type="transmembrane region" description="Helical" evidence="8">
    <location>
        <begin position="202"/>
        <end position="221"/>
    </location>
</feature>
<keyword evidence="6 8" id="KW-1133">Transmembrane helix</keyword>
<dbReference type="GO" id="GO:0006506">
    <property type="term" value="P:GPI anchor biosynthetic process"/>
    <property type="evidence" value="ECO:0007669"/>
    <property type="project" value="UniProtKB-KW"/>
</dbReference>
<dbReference type="InterPro" id="IPR009450">
    <property type="entry name" value="Plno_GlcNAc_GPI2"/>
</dbReference>
<dbReference type="PANTHER" id="PTHR12982:SF0">
    <property type="entry name" value="PHOSPHATIDYLINOSITOL N-ACETYLGLUCOSAMINYLTRANSFERASE SUBUNIT C"/>
    <property type="match status" value="1"/>
</dbReference>
<evidence type="ECO:0000256" key="2">
    <source>
        <dbReference type="ARBA" id="ARBA00004687"/>
    </source>
</evidence>
<keyword evidence="4" id="KW-0337">GPI-anchor biosynthesis</keyword>
<dbReference type="Proteomes" id="UP000807353">
    <property type="component" value="Unassembled WGS sequence"/>
</dbReference>
<evidence type="ECO:0000313" key="9">
    <source>
        <dbReference type="EMBL" id="KAF9456553.1"/>
    </source>
</evidence>
<comment type="caution">
    <text evidence="9">The sequence shown here is derived from an EMBL/GenBank/DDBJ whole genome shotgun (WGS) entry which is preliminary data.</text>
</comment>
<evidence type="ECO:0000256" key="3">
    <source>
        <dbReference type="ARBA" id="ARBA00008321"/>
    </source>
</evidence>
<evidence type="ECO:0000256" key="5">
    <source>
        <dbReference type="ARBA" id="ARBA00022692"/>
    </source>
</evidence>
<evidence type="ECO:0000256" key="4">
    <source>
        <dbReference type="ARBA" id="ARBA00022502"/>
    </source>
</evidence>
<keyword evidence="9" id="KW-0808">Transferase</keyword>
<comment type="similarity">
    <text evidence="3">Belongs to the PIGC family.</text>
</comment>
<evidence type="ECO:0000256" key="1">
    <source>
        <dbReference type="ARBA" id="ARBA00004141"/>
    </source>
</evidence>
<sequence length="296" mass="32971">MTVLVQTPKDWTKILWKRQSFQDNYIPPASFLSSLRRNSNFKPQTYWPLVLLSCAITQHISTIFIFLSIFVWIQQSKLDPRTMVWITGGSSLVGYAIWEVLDSISVKTSERYANRLKALKSSILIFLALMSLTPVLRTLTAATSSDSIWALTSILFILNTLLADYSALKNAGQVQGRLTSVLSMNAAMSASIVLASRLTADIAVFALILFSVQVFTLYPFLRHRLKASSTIIQGTTTMLLSILAVALTASLSWTITFLLSIGLLLITFLAPAFLVWAQKYKNEIRGPWDVAVPKVN</sequence>
<feature type="transmembrane region" description="Helical" evidence="8">
    <location>
        <begin position="46"/>
        <end position="71"/>
    </location>
</feature>
<accession>A0A9P5XTH1</accession>
<comment type="subcellular location">
    <subcellularLocation>
        <location evidence="1">Membrane</location>
        <topology evidence="1">Multi-pass membrane protein</topology>
    </subcellularLocation>
</comment>